<dbReference type="Gene3D" id="3.40.50.300">
    <property type="entry name" value="P-loop containing nucleotide triphosphate hydrolases"/>
    <property type="match status" value="1"/>
</dbReference>
<keyword evidence="3" id="KW-1185">Reference proteome</keyword>
<dbReference type="Pfam" id="PF00004">
    <property type="entry name" value="AAA"/>
    <property type="match status" value="1"/>
</dbReference>
<dbReference type="InterPro" id="IPR027417">
    <property type="entry name" value="P-loop_NTPase"/>
</dbReference>
<protein>
    <recommendedName>
        <fullName evidence="1">ATPase AAA-type core domain-containing protein</fullName>
    </recommendedName>
</protein>
<dbReference type="EMBL" id="LRBV02000011">
    <property type="status" value="NOT_ANNOTATED_CDS"/>
    <property type="molecule type" value="Genomic_DNA"/>
</dbReference>
<dbReference type="EnsemblPlants" id="QL11p017398:mrna">
    <property type="protein sequence ID" value="QL11p017398:mrna"/>
    <property type="gene ID" value="QL11p017398"/>
</dbReference>
<organism evidence="2 3">
    <name type="scientific">Quercus lobata</name>
    <name type="common">Valley oak</name>
    <dbReference type="NCBI Taxonomy" id="97700"/>
    <lineage>
        <taxon>Eukaryota</taxon>
        <taxon>Viridiplantae</taxon>
        <taxon>Streptophyta</taxon>
        <taxon>Embryophyta</taxon>
        <taxon>Tracheophyta</taxon>
        <taxon>Spermatophyta</taxon>
        <taxon>Magnoliopsida</taxon>
        <taxon>eudicotyledons</taxon>
        <taxon>Gunneridae</taxon>
        <taxon>Pentapetalae</taxon>
        <taxon>rosids</taxon>
        <taxon>fabids</taxon>
        <taxon>Fagales</taxon>
        <taxon>Fagaceae</taxon>
        <taxon>Quercus</taxon>
    </lineage>
</organism>
<reference evidence="2 3" key="1">
    <citation type="journal article" date="2016" name="G3 (Bethesda)">
        <title>First Draft Assembly and Annotation of the Genome of a California Endemic Oak Quercus lobata Nee (Fagaceae).</title>
        <authorList>
            <person name="Sork V.L."/>
            <person name="Fitz-Gibbon S.T."/>
            <person name="Puiu D."/>
            <person name="Crepeau M."/>
            <person name="Gugger P.F."/>
            <person name="Sherman R."/>
            <person name="Stevens K."/>
            <person name="Langley C.H."/>
            <person name="Pellegrini M."/>
            <person name="Salzberg S.L."/>
        </authorList>
    </citation>
    <scope>NUCLEOTIDE SEQUENCE [LARGE SCALE GENOMIC DNA]</scope>
    <source>
        <strain evidence="2 3">cv. SW786</strain>
    </source>
</reference>
<dbReference type="SUPFAM" id="SSF52540">
    <property type="entry name" value="P-loop containing nucleoside triphosphate hydrolases"/>
    <property type="match status" value="1"/>
</dbReference>
<dbReference type="InterPro" id="IPR050747">
    <property type="entry name" value="Mitochondrial_chaperone_BCS1"/>
</dbReference>
<evidence type="ECO:0000313" key="2">
    <source>
        <dbReference type="EnsemblPlants" id="QL11p017398:mrna"/>
    </source>
</evidence>
<sequence length="223" mass="25689">MLNSYLPHVISCSKVIQEARRVVKLYICDIDGVQTGREWYSIIIEHPATFEKLAMDPEPKRRLIDDLDRFVKRKEWYKKVGRAWKREYNLDISRIKSDSDSKRILLSISNRSMMVIEDIDCALLEKRGEEKKDNYAAFTLSRLLNVIDGLSSNNGDGRIIVFTTNHKDQLDQLEHVILHHKAEVTPAAIAEELPRTEDTDVALKGVVELLEEKTNELENAISI</sequence>
<dbReference type="PANTHER" id="PTHR23070">
    <property type="entry name" value="BCS1 AAA-TYPE ATPASE"/>
    <property type="match status" value="1"/>
</dbReference>
<dbReference type="Gramene" id="QL11p017398:mrna">
    <property type="protein sequence ID" value="QL11p017398:mrna"/>
    <property type="gene ID" value="QL11p017398"/>
</dbReference>
<dbReference type="InParanoid" id="A0A7N2MVV4"/>
<name>A0A7N2MVV4_QUELO</name>
<dbReference type="InterPro" id="IPR003959">
    <property type="entry name" value="ATPase_AAA_core"/>
</dbReference>
<dbReference type="Proteomes" id="UP000594261">
    <property type="component" value="Chromosome 11"/>
</dbReference>
<evidence type="ECO:0000313" key="3">
    <source>
        <dbReference type="Proteomes" id="UP000594261"/>
    </source>
</evidence>
<dbReference type="GO" id="GO:0016887">
    <property type="term" value="F:ATP hydrolysis activity"/>
    <property type="evidence" value="ECO:0007669"/>
    <property type="project" value="InterPro"/>
</dbReference>
<feature type="domain" description="ATPase AAA-type core" evidence="1">
    <location>
        <begin position="110"/>
        <end position="172"/>
    </location>
</feature>
<reference evidence="2" key="2">
    <citation type="submission" date="2021-01" db="UniProtKB">
        <authorList>
            <consortium name="EnsemblPlants"/>
        </authorList>
    </citation>
    <scope>IDENTIFICATION</scope>
</reference>
<proteinExistence type="predicted"/>
<dbReference type="GO" id="GO:0005524">
    <property type="term" value="F:ATP binding"/>
    <property type="evidence" value="ECO:0007669"/>
    <property type="project" value="InterPro"/>
</dbReference>
<evidence type="ECO:0000259" key="1">
    <source>
        <dbReference type="Pfam" id="PF00004"/>
    </source>
</evidence>
<accession>A0A7N2MVV4</accession>
<dbReference type="AlphaFoldDB" id="A0A7N2MVV4"/>